<dbReference type="PANTHER" id="PTHR45642:SF52">
    <property type="entry name" value="GDSL-LIKE LIPASE_ACYLHYDROLASE"/>
    <property type="match status" value="1"/>
</dbReference>
<keyword evidence="4" id="KW-1185">Reference proteome</keyword>
<dbReference type="PANTHER" id="PTHR45642">
    <property type="entry name" value="GDSL ESTERASE/LIPASE EXL3"/>
    <property type="match status" value="1"/>
</dbReference>
<reference evidence="3 4" key="1">
    <citation type="journal article" date="2020" name="Mol. Plant">
        <title>The Chromosome-Based Rubber Tree Genome Provides New Insights into Spurge Genome Evolution and Rubber Biosynthesis.</title>
        <authorList>
            <person name="Liu J."/>
            <person name="Shi C."/>
            <person name="Shi C.C."/>
            <person name="Li W."/>
            <person name="Zhang Q.J."/>
            <person name="Zhang Y."/>
            <person name="Li K."/>
            <person name="Lu H.F."/>
            <person name="Shi C."/>
            <person name="Zhu S.T."/>
            <person name="Xiao Z.Y."/>
            <person name="Nan H."/>
            <person name="Yue Y."/>
            <person name="Zhu X.G."/>
            <person name="Wu Y."/>
            <person name="Hong X.N."/>
            <person name="Fan G.Y."/>
            <person name="Tong Y."/>
            <person name="Zhang D."/>
            <person name="Mao C.L."/>
            <person name="Liu Y.L."/>
            <person name="Hao S.J."/>
            <person name="Liu W.Q."/>
            <person name="Lv M.Q."/>
            <person name="Zhang H.B."/>
            <person name="Liu Y."/>
            <person name="Hu-Tang G.R."/>
            <person name="Wang J.P."/>
            <person name="Wang J.H."/>
            <person name="Sun Y.H."/>
            <person name="Ni S.B."/>
            <person name="Chen W.B."/>
            <person name="Zhang X.C."/>
            <person name="Jiao Y.N."/>
            <person name="Eichler E.E."/>
            <person name="Li G.H."/>
            <person name="Liu X."/>
            <person name="Gao L.Z."/>
        </authorList>
    </citation>
    <scope>NUCLEOTIDE SEQUENCE [LARGE SCALE GENOMIC DNA]</scope>
    <source>
        <strain evidence="4">cv. GT1</strain>
        <tissue evidence="3">Leaf</tissue>
    </source>
</reference>
<dbReference type="AlphaFoldDB" id="A0A6A6MPI3"/>
<dbReference type="GO" id="GO:0006629">
    <property type="term" value="P:lipid metabolic process"/>
    <property type="evidence" value="ECO:0007669"/>
    <property type="project" value="InterPro"/>
</dbReference>
<proteinExistence type="inferred from homology"/>
<evidence type="ECO:0000313" key="3">
    <source>
        <dbReference type="EMBL" id="KAF2314445.1"/>
    </source>
</evidence>
<dbReference type="InterPro" id="IPR050592">
    <property type="entry name" value="GDSL_lipolytic_enzyme"/>
</dbReference>
<comment type="caution">
    <text evidence="3">The sequence shown here is derived from an EMBL/GenBank/DDBJ whole genome shotgun (WGS) entry which is preliminary data.</text>
</comment>
<dbReference type="PROSITE" id="PS01098">
    <property type="entry name" value="LIPASE_GDSL_SER"/>
    <property type="match status" value="1"/>
</dbReference>
<dbReference type="EMBL" id="JAAGAX010000005">
    <property type="protein sequence ID" value="KAF2314445.1"/>
    <property type="molecule type" value="Genomic_DNA"/>
</dbReference>
<organism evidence="3 4">
    <name type="scientific">Hevea brasiliensis</name>
    <name type="common">Para rubber tree</name>
    <name type="synonym">Siphonia brasiliensis</name>
    <dbReference type="NCBI Taxonomy" id="3981"/>
    <lineage>
        <taxon>Eukaryota</taxon>
        <taxon>Viridiplantae</taxon>
        <taxon>Streptophyta</taxon>
        <taxon>Embryophyta</taxon>
        <taxon>Tracheophyta</taxon>
        <taxon>Spermatophyta</taxon>
        <taxon>Magnoliopsida</taxon>
        <taxon>eudicotyledons</taxon>
        <taxon>Gunneridae</taxon>
        <taxon>Pentapetalae</taxon>
        <taxon>rosids</taxon>
        <taxon>fabids</taxon>
        <taxon>Malpighiales</taxon>
        <taxon>Euphorbiaceae</taxon>
        <taxon>Crotonoideae</taxon>
        <taxon>Micrandreae</taxon>
        <taxon>Hevea</taxon>
    </lineage>
</organism>
<dbReference type="Pfam" id="PF00657">
    <property type="entry name" value="Lipase_GDSL"/>
    <property type="match status" value="1"/>
</dbReference>
<evidence type="ECO:0000313" key="4">
    <source>
        <dbReference type="Proteomes" id="UP000467840"/>
    </source>
</evidence>
<protein>
    <recommendedName>
        <fullName evidence="5">GDSL esterase/lipase</fullName>
    </recommendedName>
</protein>
<dbReference type="GO" id="GO:0016298">
    <property type="term" value="F:lipase activity"/>
    <property type="evidence" value="ECO:0007669"/>
    <property type="project" value="InterPro"/>
</dbReference>
<accession>A0A6A6MPI3</accession>
<dbReference type="GO" id="GO:0005576">
    <property type="term" value="C:extracellular region"/>
    <property type="evidence" value="ECO:0007669"/>
    <property type="project" value="TreeGrafter"/>
</dbReference>
<dbReference type="Gene3D" id="3.40.50.1110">
    <property type="entry name" value="SGNH hydrolase"/>
    <property type="match status" value="1"/>
</dbReference>
<feature type="chain" id="PRO_5025646810" description="GDSL esterase/lipase" evidence="2">
    <location>
        <begin position="24"/>
        <end position="293"/>
    </location>
</feature>
<name>A0A6A6MPI3_HEVBR</name>
<gene>
    <name evidence="3" type="ORF">GH714_026435</name>
</gene>
<dbReference type="Proteomes" id="UP000467840">
    <property type="component" value="Chromosome 15"/>
</dbReference>
<dbReference type="CDD" id="cd01837">
    <property type="entry name" value="SGNH_plant_lipase_like"/>
    <property type="match status" value="1"/>
</dbReference>
<dbReference type="SUPFAM" id="SSF52266">
    <property type="entry name" value="SGNH hydrolase"/>
    <property type="match status" value="1"/>
</dbReference>
<comment type="similarity">
    <text evidence="1">Belongs to the 'GDSL' lipolytic enzyme family.</text>
</comment>
<evidence type="ECO:0000256" key="2">
    <source>
        <dbReference type="SAM" id="SignalP"/>
    </source>
</evidence>
<evidence type="ECO:0000256" key="1">
    <source>
        <dbReference type="ARBA" id="ARBA00008668"/>
    </source>
</evidence>
<keyword evidence="2" id="KW-0732">Signal</keyword>
<dbReference type="InterPro" id="IPR036514">
    <property type="entry name" value="SGNH_hydro_sf"/>
</dbReference>
<dbReference type="InterPro" id="IPR035669">
    <property type="entry name" value="SGNH_plant_lipase-like"/>
</dbReference>
<evidence type="ECO:0008006" key="5">
    <source>
        <dbReference type="Google" id="ProtNLM"/>
    </source>
</evidence>
<sequence length="293" mass="31677">MTTWSTSILFILYVFSTLSSTECANGTISAVIAFGDSILDTGNNNNLNTMTKCNFPPYGRNFPGGLPTGRFGDGKVFSDLIVGSSVSDQLHLFKQYITKLEAVVGKEKSNAIISNALFLVSSGNDDIAITYYSLRLRSQFAVSSYTSLLVTLASNFTKDLYGLGARRIAFMGTLPLGCLPAARATVGGILCAETVNQAAQIFNSKLSSELSALNNSLSEAKIFYLDVYSPLLDLIQNPQKSGFQVVNVGCCCQGILSCAFPSTYVFWDPAHPSERAYRIIANQTLLKYANSFS</sequence>
<dbReference type="InterPro" id="IPR001087">
    <property type="entry name" value="GDSL"/>
</dbReference>
<dbReference type="InterPro" id="IPR008265">
    <property type="entry name" value="Lipase_GDSL_AS"/>
</dbReference>
<feature type="signal peptide" evidence="2">
    <location>
        <begin position="1"/>
        <end position="23"/>
    </location>
</feature>